<dbReference type="InterPro" id="IPR000086">
    <property type="entry name" value="NUDIX_hydrolase_dom"/>
</dbReference>
<keyword evidence="4" id="KW-1185">Reference proteome</keyword>
<organism evidence="3 4">
    <name type="scientific">Metallococcus carri</name>
    <dbReference type="NCBI Taxonomy" id="1656884"/>
    <lineage>
        <taxon>Bacteria</taxon>
        <taxon>Bacillati</taxon>
        <taxon>Actinomycetota</taxon>
        <taxon>Actinomycetes</taxon>
        <taxon>Micrococcales</taxon>
        <taxon>Dermacoccaceae</taxon>
        <taxon>Metallococcus</taxon>
    </lineage>
</organism>
<dbReference type="Gene3D" id="3.90.79.10">
    <property type="entry name" value="Nucleoside Triphosphate Pyrophosphohydrolase"/>
    <property type="match status" value="1"/>
</dbReference>
<reference evidence="3" key="1">
    <citation type="submission" date="2020-03" db="EMBL/GenBank/DDBJ databases">
        <title>Draft sequencing of Calidifontibacter sp. DB0510.</title>
        <authorList>
            <person name="Kim D.-U."/>
        </authorList>
    </citation>
    <scope>NUCLEOTIDE SEQUENCE</scope>
    <source>
        <strain evidence="3">DB0510</strain>
    </source>
</reference>
<dbReference type="AlphaFoldDB" id="A0A967B2Y7"/>
<dbReference type="PROSITE" id="PS00893">
    <property type="entry name" value="NUDIX_BOX"/>
    <property type="match status" value="1"/>
</dbReference>
<dbReference type="Gene3D" id="2.20.70.10">
    <property type="match status" value="1"/>
</dbReference>
<dbReference type="PANTHER" id="PTHR43222:SF2">
    <property type="entry name" value="NUDIX HYDROLASE 23, CHLOROPLASTIC"/>
    <property type="match status" value="1"/>
</dbReference>
<gene>
    <name evidence="3" type="ORF">G9U51_02685</name>
</gene>
<evidence type="ECO:0000259" key="2">
    <source>
        <dbReference type="PROSITE" id="PS51462"/>
    </source>
</evidence>
<dbReference type="Proteomes" id="UP000744769">
    <property type="component" value="Unassembled WGS sequence"/>
</dbReference>
<feature type="domain" description="Nudix hydrolase" evidence="2">
    <location>
        <begin position="41"/>
        <end position="168"/>
    </location>
</feature>
<dbReference type="PANTHER" id="PTHR43222">
    <property type="entry name" value="NUDIX HYDROLASE 23"/>
    <property type="match status" value="1"/>
</dbReference>
<accession>A0A967B2Y7</accession>
<dbReference type="RefSeq" id="WP_166192793.1">
    <property type="nucleotide sequence ID" value="NZ_JAAOIV010000002.1"/>
</dbReference>
<dbReference type="Pfam" id="PF14803">
    <property type="entry name" value="Zn_ribbon_Nudix"/>
    <property type="match status" value="1"/>
</dbReference>
<name>A0A967B2Y7_9MICO</name>
<evidence type="ECO:0000313" key="4">
    <source>
        <dbReference type="Proteomes" id="UP000744769"/>
    </source>
</evidence>
<comment type="caution">
    <text evidence="3">The sequence shown here is derived from an EMBL/GenBank/DDBJ whole genome shotgun (WGS) entry which is preliminary data.</text>
</comment>
<keyword evidence="1 3" id="KW-0378">Hydrolase</keyword>
<dbReference type="EMBL" id="JAAOIV010000002">
    <property type="protein sequence ID" value="NHN54687.1"/>
    <property type="molecule type" value="Genomic_DNA"/>
</dbReference>
<protein>
    <submittedName>
        <fullName evidence="3">NUDIX hydrolase</fullName>
    </submittedName>
</protein>
<dbReference type="Pfam" id="PF00293">
    <property type="entry name" value="NUDIX"/>
    <property type="match status" value="1"/>
</dbReference>
<evidence type="ECO:0000313" key="3">
    <source>
        <dbReference type="EMBL" id="NHN54687.1"/>
    </source>
</evidence>
<dbReference type="InterPro" id="IPR029401">
    <property type="entry name" value="Nudix_N"/>
</dbReference>
<dbReference type="GO" id="GO:0016787">
    <property type="term" value="F:hydrolase activity"/>
    <property type="evidence" value="ECO:0007669"/>
    <property type="project" value="UniProtKB-KW"/>
</dbReference>
<proteinExistence type="predicted"/>
<sequence length="188" mass="21300">MPRPDVKFCRLCGTAMTTTIPPMEDRERATCPSCGYIDYLNPINVVGTVTTHGEGDELRILLCRRNIEPRKGFWTLPAGFLELDESVVEGAARETREEAGVNPRMGELFTVIDAVRPGQVHLFFRATADTLEVDPGPETIECWWVQPEEIPWEELSFQTVQLTLRHWVDDHAAGEFTLHHEVVGRMLP</sequence>
<dbReference type="SUPFAM" id="SSF55811">
    <property type="entry name" value="Nudix"/>
    <property type="match status" value="1"/>
</dbReference>
<dbReference type="InterPro" id="IPR015797">
    <property type="entry name" value="NUDIX_hydrolase-like_dom_sf"/>
</dbReference>
<evidence type="ECO:0000256" key="1">
    <source>
        <dbReference type="ARBA" id="ARBA00022801"/>
    </source>
</evidence>
<dbReference type="InterPro" id="IPR020084">
    <property type="entry name" value="NUDIX_hydrolase_CS"/>
</dbReference>
<dbReference type="PROSITE" id="PS51462">
    <property type="entry name" value="NUDIX"/>
    <property type="match status" value="1"/>
</dbReference>